<name>A0A9X0HZG4_9ACTN</name>
<evidence type="ECO:0000313" key="2">
    <source>
        <dbReference type="EMBL" id="KUJ44030.1"/>
    </source>
</evidence>
<reference evidence="2 3" key="1">
    <citation type="submission" date="2015-10" db="EMBL/GenBank/DDBJ databases">
        <authorList>
            <person name="Ju K.-S."/>
            <person name="Doroghazi J.R."/>
            <person name="Metcalf W.W."/>
        </authorList>
    </citation>
    <scope>NUCLEOTIDE SEQUENCE [LARGE SCALE GENOMIC DNA]</scope>
    <source>
        <strain evidence="2 3">NRRL B-24793</strain>
    </source>
</reference>
<dbReference type="AlphaFoldDB" id="A0A9X0HZG4"/>
<evidence type="ECO:0000313" key="3">
    <source>
        <dbReference type="Proteomes" id="UP000053246"/>
    </source>
</evidence>
<protein>
    <submittedName>
        <fullName evidence="2">Hydrolase</fullName>
    </submittedName>
</protein>
<dbReference type="Pfam" id="PF12680">
    <property type="entry name" value="SnoaL_2"/>
    <property type="match status" value="1"/>
</dbReference>
<evidence type="ECO:0000259" key="1">
    <source>
        <dbReference type="Pfam" id="PF12680"/>
    </source>
</evidence>
<keyword evidence="2" id="KW-0378">Hydrolase</keyword>
<accession>A0A9X0HZG4</accession>
<dbReference type="NCBIfam" id="TIGR02246">
    <property type="entry name" value="SgcJ/EcaC family oxidoreductase"/>
    <property type="match status" value="1"/>
</dbReference>
<dbReference type="GO" id="GO:0016787">
    <property type="term" value="F:hydrolase activity"/>
    <property type="evidence" value="ECO:0007669"/>
    <property type="project" value="UniProtKB-KW"/>
</dbReference>
<organism evidence="2 3">
    <name type="scientific">Micromonospora maris</name>
    <dbReference type="NCBI Taxonomy" id="1003110"/>
    <lineage>
        <taxon>Bacteria</taxon>
        <taxon>Bacillati</taxon>
        <taxon>Actinomycetota</taxon>
        <taxon>Actinomycetes</taxon>
        <taxon>Micromonosporales</taxon>
        <taxon>Micromonosporaceae</taxon>
        <taxon>Micromonospora</taxon>
    </lineage>
</organism>
<dbReference type="InterPro" id="IPR032710">
    <property type="entry name" value="NTF2-like_dom_sf"/>
</dbReference>
<feature type="domain" description="SnoaL-like" evidence="1">
    <location>
        <begin position="19"/>
        <end position="121"/>
    </location>
</feature>
<keyword evidence="3" id="KW-1185">Reference proteome</keyword>
<dbReference type="Proteomes" id="UP000053246">
    <property type="component" value="Unassembled WGS sequence"/>
</dbReference>
<dbReference type="SUPFAM" id="SSF54427">
    <property type="entry name" value="NTF2-like"/>
    <property type="match status" value="1"/>
</dbReference>
<gene>
    <name evidence="2" type="ORF">ADL17_12345</name>
</gene>
<comment type="caution">
    <text evidence="2">The sequence shown here is derived from an EMBL/GenBank/DDBJ whole genome shotgun (WGS) entry which is preliminary data.</text>
</comment>
<sequence length="132" mass="14249">MTSSVDDTHLADDAREVTARYVSAMNSGDAETVLSFYTDDAVTIWEPGKPLRGQEHVDAVREFVASRPSMRAELRESYVAGDAALLVVDWSIDQPDGAGGTTHLTGTGLDVLRRGADGKWRYAVDNAFGDSV</sequence>
<dbReference type="EMBL" id="LMWI01000002">
    <property type="protein sequence ID" value="KUJ44030.1"/>
    <property type="molecule type" value="Genomic_DNA"/>
</dbReference>
<dbReference type="InterPro" id="IPR037401">
    <property type="entry name" value="SnoaL-like"/>
</dbReference>
<dbReference type="InterPro" id="IPR011944">
    <property type="entry name" value="Steroid_delta5-4_isomerase"/>
</dbReference>
<dbReference type="RefSeq" id="WP_043720534.1">
    <property type="nucleotide sequence ID" value="NZ_LMWI01000002.1"/>
</dbReference>
<proteinExistence type="predicted"/>
<dbReference type="Gene3D" id="3.10.450.50">
    <property type="match status" value="1"/>
</dbReference>